<keyword evidence="1" id="KW-0175">Coiled coil</keyword>
<dbReference type="EMBL" id="CP000961">
    <property type="protein sequence ID" value="ACA84796.1"/>
    <property type="molecule type" value="Genomic_DNA"/>
</dbReference>
<keyword evidence="3" id="KW-1185">Reference proteome</keyword>
<evidence type="ECO:0000313" key="2">
    <source>
        <dbReference type="EMBL" id="ACA84796.1"/>
    </source>
</evidence>
<name>B1KQE1_SHEWM</name>
<dbReference type="eggNOG" id="ENOG5033RRX">
    <property type="taxonomic scope" value="Bacteria"/>
</dbReference>
<dbReference type="STRING" id="392500.Swoo_0499"/>
<dbReference type="AlphaFoldDB" id="B1KQE1"/>
<evidence type="ECO:0008006" key="4">
    <source>
        <dbReference type="Google" id="ProtNLM"/>
    </source>
</evidence>
<dbReference type="Proteomes" id="UP000002168">
    <property type="component" value="Chromosome"/>
</dbReference>
<evidence type="ECO:0000256" key="1">
    <source>
        <dbReference type="SAM" id="Coils"/>
    </source>
</evidence>
<protein>
    <recommendedName>
        <fullName evidence="4">EstP</fullName>
    </recommendedName>
</protein>
<proteinExistence type="predicted"/>
<accession>B1KQE1</accession>
<dbReference type="RefSeq" id="WP_012323145.1">
    <property type="nucleotide sequence ID" value="NC_010506.1"/>
</dbReference>
<dbReference type="KEGG" id="swd:Swoo_0499"/>
<sequence length="863" mass="99994">MKAKFEVKYLDITWYDKNTVVSVTESFIPLKLEFEDTLKHFTCHTVIYPKTDGVKHGQLAFRALTKSSTAPYFERADGQRIPLKKVLDKDTGKTWWVEADVWLKDNKRWAGKSHRTAGNIKAYLSGQICQIVIGSSEFTAEQLNRYLSDFKSDLWELILDENSYVTGKAKKVQEGGISEESIQLVNNILSHAQNILKKPKSELREIQTLKPRKLVRPVNRTFMELATKGERKFLTSRATEPSYNVPENRYVLFALQRIHKILKQLVTISKSKVNRLENTVTKLNERLEAFSDVKQIDEELVLKDLKRMQSLSNAVDITNGLHKQLESINNNKPRQSTTYLWYLKLSKKTEDGSFFAGVKTNPNAPWFEYESVKETVILKFGNGSENYSPLFEPYFEYEVQANLANFSGISQRDTPYHTYTLLDLTSIKVIGGVGLQKRHDKYLAAKQQVDLIRNSGWRKQLTSQEKLEQDREKRSVQNQLETYSNQHLSVKLVYEQLEPKLHKFKVLLNQIEKLGVKPSSTFPNSMTFVQNIDYQAVHSGYKRIREQTNLTDEDLLLSLEKVEDIGLINMPLLYERWCLLQMIKVLVQNYHYQPTDDWKRRLLKIISTGRHSESMGFSNEVLKRDLKLRYEPVLANGRTPDFVMDVNFERKNGERFTKRFVMDAKFYSNGILKNNGGISSVVKHLYHEKNYSENGANAVFVLHPAKAAIEEKVSPQLWGQDSYLGELAMFDWDSSSRQLYHQYGAICANPILRLRYLDEFQRMIGMFLQYGIEENSLGGRPDDVESMNFCIACGSHQLTRKDTNTGNQRSAWYECDECKHFTVYNHCYSCNTRLIKNGDYWSYHSQMPMEPLNIKCPACESLL</sequence>
<gene>
    <name evidence="2" type="ordered locus">Swoo_0499</name>
</gene>
<organism evidence="2 3">
    <name type="scientific">Shewanella woodyi (strain ATCC 51908 / MS32)</name>
    <dbReference type="NCBI Taxonomy" id="392500"/>
    <lineage>
        <taxon>Bacteria</taxon>
        <taxon>Pseudomonadati</taxon>
        <taxon>Pseudomonadota</taxon>
        <taxon>Gammaproteobacteria</taxon>
        <taxon>Alteromonadales</taxon>
        <taxon>Shewanellaceae</taxon>
        <taxon>Shewanella</taxon>
    </lineage>
</organism>
<evidence type="ECO:0000313" key="3">
    <source>
        <dbReference type="Proteomes" id="UP000002168"/>
    </source>
</evidence>
<reference evidence="2 3" key="1">
    <citation type="submission" date="2008-02" db="EMBL/GenBank/DDBJ databases">
        <title>Complete sequence of Shewanella woodyi ATCC 51908.</title>
        <authorList>
            <consortium name="US DOE Joint Genome Institute"/>
            <person name="Copeland A."/>
            <person name="Lucas S."/>
            <person name="Lapidus A."/>
            <person name="Glavina del Rio T."/>
            <person name="Dalin E."/>
            <person name="Tice H."/>
            <person name="Bruce D."/>
            <person name="Goodwin L."/>
            <person name="Pitluck S."/>
            <person name="Sims D."/>
            <person name="Brettin T."/>
            <person name="Detter J.C."/>
            <person name="Han C."/>
            <person name="Kuske C.R."/>
            <person name="Schmutz J."/>
            <person name="Larimer F."/>
            <person name="Land M."/>
            <person name="Hauser L."/>
            <person name="Kyrpides N."/>
            <person name="Lykidis A."/>
            <person name="Zhao J.-S."/>
            <person name="Richardson P."/>
        </authorList>
    </citation>
    <scope>NUCLEOTIDE SEQUENCE [LARGE SCALE GENOMIC DNA]</scope>
    <source>
        <strain evidence="3">ATCC 51908 / MS32</strain>
    </source>
</reference>
<dbReference type="HOGENOM" id="CLU_333108_0_0_6"/>
<feature type="coiled-coil region" evidence="1">
    <location>
        <begin position="266"/>
        <end position="293"/>
    </location>
</feature>